<name>A0ABW1U8N8_9LACO</name>
<protein>
    <submittedName>
        <fullName evidence="2">DUF6287 domain-containing protein</fullName>
    </submittedName>
</protein>
<comment type="caution">
    <text evidence="2">The sequence shown here is derived from an EMBL/GenBank/DDBJ whole genome shotgun (WGS) entry which is preliminary data.</text>
</comment>
<proteinExistence type="predicted"/>
<dbReference type="PROSITE" id="PS51257">
    <property type="entry name" value="PROKAR_LIPOPROTEIN"/>
    <property type="match status" value="1"/>
</dbReference>
<keyword evidence="3" id="KW-1185">Reference proteome</keyword>
<reference evidence="3" key="1">
    <citation type="journal article" date="2019" name="Int. J. Syst. Evol. Microbiol.">
        <title>The Global Catalogue of Microorganisms (GCM) 10K type strain sequencing project: providing services to taxonomists for standard genome sequencing and annotation.</title>
        <authorList>
            <consortium name="The Broad Institute Genomics Platform"/>
            <consortium name="The Broad Institute Genome Sequencing Center for Infectious Disease"/>
            <person name="Wu L."/>
            <person name="Ma J."/>
        </authorList>
    </citation>
    <scope>NUCLEOTIDE SEQUENCE [LARGE SCALE GENOMIC DNA]</scope>
    <source>
        <strain evidence="3">CCM 8893</strain>
    </source>
</reference>
<accession>A0ABW1U8N8</accession>
<evidence type="ECO:0000256" key="1">
    <source>
        <dbReference type="SAM" id="SignalP"/>
    </source>
</evidence>
<feature type="chain" id="PRO_5045221122" evidence="1">
    <location>
        <begin position="25"/>
        <end position="341"/>
    </location>
</feature>
<dbReference type="Proteomes" id="UP001596258">
    <property type="component" value="Unassembled WGS sequence"/>
</dbReference>
<evidence type="ECO:0000313" key="3">
    <source>
        <dbReference type="Proteomes" id="UP001596258"/>
    </source>
</evidence>
<dbReference type="EMBL" id="JBHSSO010000014">
    <property type="protein sequence ID" value="MFC6289518.1"/>
    <property type="molecule type" value="Genomic_DNA"/>
</dbReference>
<dbReference type="RefSeq" id="WP_125575681.1">
    <property type="nucleotide sequence ID" value="NZ_JBHSSO010000014.1"/>
</dbReference>
<feature type="signal peptide" evidence="1">
    <location>
        <begin position="1"/>
        <end position="24"/>
    </location>
</feature>
<keyword evidence="1" id="KW-0732">Signal</keyword>
<organism evidence="2 3">
    <name type="scientific">Levilactobacillus angrenensis</name>
    <dbReference type="NCBI Taxonomy" id="2486020"/>
    <lineage>
        <taxon>Bacteria</taxon>
        <taxon>Bacillati</taxon>
        <taxon>Bacillota</taxon>
        <taxon>Bacilli</taxon>
        <taxon>Lactobacillales</taxon>
        <taxon>Lactobacillaceae</taxon>
        <taxon>Levilactobacillus</taxon>
    </lineage>
</organism>
<evidence type="ECO:0000313" key="2">
    <source>
        <dbReference type="EMBL" id="MFC6289518.1"/>
    </source>
</evidence>
<sequence length="341" mass="38259">MQKRYLVVIALLVLTVTITGCGTANENNKVVGPYETKIATINRQARAIKTEGSIQKQVAALKKLERASTKYQRGQKKTQQVTLVYQNTIKEIKQLIQTENLQRLKRQSPARFDKETPDSLERKNAALKDLKSALIAQRGVVYTASALKKLIVRVDKQILKNRLRAKVHGEGHRKPVAGESSRKSADLRTMNFHQLKAGDYSSLMGSWKEVGEGFNASDGKGPRWRSRPSGVKLTVSNASLSDGTVLLRPVGNGRATLTEIDAPEETVGKPGKMELQDNQDFTKGDVLTVEESLGVNSWTIDFFPRGSYEKDWPSYINPNKEHIQMGHTHFWEVFEREWAGK</sequence>
<gene>
    <name evidence="2" type="ORF">ACFP1M_04780</name>
</gene>